<dbReference type="Pfam" id="PF14155">
    <property type="entry name" value="DUF4307"/>
    <property type="match status" value="1"/>
</dbReference>
<protein>
    <recommendedName>
        <fullName evidence="4">DUF4307 domain-containing protein</fullName>
    </recommendedName>
</protein>
<evidence type="ECO:0000313" key="2">
    <source>
        <dbReference type="EMBL" id="GEP70099.1"/>
    </source>
</evidence>
<gene>
    <name evidence="2" type="ORF">CSO01_28140</name>
</gene>
<keyword evidence="3" id="KW-1185">Reference proteome</keyword>
<organism evidence="2 3">
    <name type="scientific">Cellulomonas soli</name>
    <dbReference type="NCBI Taxonomy" id="931535"/>
    <lineage>
        <taxon>Bacteria</taxon>
        <taxon>Bacillati</taxon>
        <taxon>Actinomycetota</taxon>
        <taxon>Actinomycetes</taxon>
        <taxon>Micrococcales</taxon>
        <taxon>Cellulomonadaceae</taxon>
        <taxon>Cellulomonas</taxon>
    </lineage>
</organism>
<reference evidence="2 3" key="1">
    <citation type="submission" date="2019-07" db="EMBL/GenBank/DDBJ databases">
        <title>Whole genome shotgun sequence of Cellulomonas soli NBRC 109434.</title>
        <authorList>
            <person name="Hosoyama A."/>
            <person name="Uohara A."/>
            <person name="Ohji S."/>
            <person name="Ichikawa N."/>
        </authorList>
    </citation>
    <scope>NUCLEOTIDE SEQUENCE [LARGE SCALE GENOMIC DNA]</scope>
    <source>
        <strain evidence="2 3">NBRC 109434</strain>
    </source>
</reference>
<evidence type="ECO:0000313" key="3">
    <source>
        <dbReference type="Proteomes" id="UP000321798"/>
    </source>
</evidence>
<evidence type="ECO:0008006" key="4">
    <source>
        <dbReference type="Google" id="ProtNLM"/>
    </source>
</evidence>
<dbReference type="OrthoDB" id="5149291at2"/>
<name>A0A512PFX6_9CELL</name>
<evidence type="ECO:0000256" key="1">
    <source>
        <dbReference type="SAM" id="Phobius"/>
    </source>
</evidence>
<keyword evidence="1" id="KW-1133">Transmembrane helix</keyword>
<comment type="caution">
    <text evidence="2">The sequence shown here is derived from an EMBL/GenBank/DDBJ whole genome shotgun (WGS) entry which is preliminary data.</text>
</comment>
<keyword evidence="1" id="KW-0812">Transmembrane</keyword>
<dbReference type="RefSeq" id="WP_146953875.1">
    <property type="nucleotide sequence ID" value="NZ_BAABBJ010000002.1"/>
</dbReference>
<dbReference type="Proteomes" id="UP000321798">
    <property type="component" value="Unassembled WGS sequence"/>
</dbReference>
<accession>A0A512PFX6</accession>
<dbReference type="AlphaFoldDB" id="A0A512PFX6"/>
<proteinExistence type="predicted"/>
<dbReference type="EMBL" id="BKAL01000010">
    <property type="protein sequence ID" value="GEP70099.1"/>
    <property type="molecule type" value="Genomic_DNA"/>
</dbReference>
<keyword evidence="1" id="KW-0472">Membrane</keyword>
<dbReference type="InterPro" id="IPR025443">
    <property type="entry name" value="DUF4307"/>
</dbReference>
<sequence>MDTALPAGRYGTAPAQPSTRARVRRAVGIGVAVLVLVVLGAWMAQGVFSDPVQWKTVGFHVADATSTDVTFDVTKDSQASVTCRLQALSESYGEVGVRTVEVGPGDARTQRVTATIRTTGLAVSATVLGCEPVDG</sequence>
<feature type="transmembrane region" description="Helical" evidence="1">
    <location>
        <begin position="26"/>
        <end position="44"/>
    </location>
</feature>